<feature type="region of interest" description="Disordered" evidence="1">
    <location>
        <begin position="219"/>
        <end position="300"/>
    </location>
</feature>
<evidence type="ECO:0000313" key="4">
    <source>
        <dbReference type="Proteomes" id="UP000239322"/>
    </source>
</evidence>
<dbReference type="PROSITE" id="PS51318">
    <property type="entry name" value="TAT"/>
    <property type="match status" value="1"/>
</dbReference>
<feature type="region of interest" description="Disordered" evidence="1">
    <location>
        <begin position="513"/>
        <end position="539"/>
    </location>
</feature>
<name>A0A2S9PQM4_9ACTN</name>
<dbReference type="InterPro" id="IPR046542">
    <property type="entry name" value="DUF6801"/>
</dbReference>
<evidence type="ECO:0000256" key="1">
    <source>
        <dbReference type="SAM" id="MobiDB-lite"/>
    </source>
</evidence>
<proteinExistence type="predicted"/>
<accession>A0A2S9PQM4</accession>
<dbReference type="AlphaFoldDB" id="A0A2S9PQM4"/>
<comment type="caution">
    <text evidence="3">The sequence shown here is derived from an EMBL/GenBank/DDBJ whole genome shotgun (WGS) entry which is preliminary data.</text>
</comment>
<keyword evidence="4" id="KW-1185">Reference proteome</keyword>
<reference evidence="3 4" key="1">
    <citation type="submission" date="2018-03" db="EMBL/GenBank/DDBJ databases">
        <title>Novel Streptomyces sp. from soil.</title>
        <authorList>
            <person name="Tan G.Y.A."/>
            <person name="Lee Z.Y."/>
        </authorList>
    </citation>
    <scope>NUCLEOTIDE SEQUENCE [LARGE SCALE GENOMIC DNA]</scope>
    <source>
        <strain evidence="3 4">ST5x</strain>
    </source>
</reference>
<feature type="compositionally biased region" description="Basic and acidic residues" evidence="1">
    <location>
        <begin position="277"/>
        <end position="286"/>
    </location>
</feature>
<feature type="domain" description="DUF6801" evidence="2">
    <location>
        <begin position="62"/>
        <end position="215"/>
    </location>
</feature>
<dbReference type="Pfam" id="PF20611">
    <property type="entry name" value="DUF6801"/>
    <property type="match status" value="1"/>
</dbReference>
<feature type="compositionally biased region" description="Low complexity" evidence="1">
    <location>
        <begin position="228"/>
        <end position="249"/>
    </location>
</feature>
<dbReference type="OrthoDB" id="3821392at2"/>
<evidence type="ECO:0000313" key="3">
    <source>
        <dbReference type="EMBL" id="PRH76719.1"/>
    </source>
</evidence>
<sequence>MSSRGRSRGRAGAGGSGEPGGRRRALARTASAGAAVLVAGLVPGTGAAVDEDVRTAEAVFAYRCALPGGEHPAAVRVSAGLPQRVPAGRAIRPADVSVAVELPAAAAAELTARGVASAEGAVRLTGRLSQGEHSAELPWTQLTTPQAPVPAEGPYTVRGAGPVPEVTAGSAGVLTFATGPVTLDLLTRTADGTATTPPDLSVTCAPEPDQDTAIAEVRITPGPGAGEPSANPTAPAEPSTAPGPTAAPTGPRPPGGKPPERDPGGPGIRPPQAENGGKARQEKNADDCEEPPATPLPPVPAHGYVAGYANVLKLGAAMFVKDPGLMRVSMAKALQMHPCAGEGDPVFTLYSDATLDYRGKPQFPPARSTFLTFGFMPTTATVELLLEGKLEIATDSYFAPDFSQPQVTKATGKIRVRLTDVEVNGAPLDVGPACRTVRPMELTLTGRGGQDVNGVPYGYTVELGGPLTGTADIPPFTDCGTGGEDLDRMLTGALSGPGNFTKMTQGALCSGTQDFCPDAPRPRPERHAGSAGPTAAGRP</sequence>
<protein>
    <recommendedName>
        <fullName evidence="2">DUF6801 domain-containing protein</fullName>
    </recommendedName>
</protein>
<dbReference type="Proteomes" id="UP000239322">
    <property type="component" value="Unassembled WGS sequence"/>
</dbReference>
<feature type="region of interest" description="Disordered" evidence="1">
    <location>
        <begin position="1"/>
        <end position="27"/>
    </location>
</feature>
<evidence type="ECO:0000259" key="2">
    <source>
        <dbReference type="Pfam" id="PF20611"/>
    </source>
</evidence>
<gene>
    <name evidence="3" type="ORF">C6N75_24090</name>
</gene>
<organism evidence="3 4">
    <name type="scientific">Streptomyces solincola</name>
    <dbReference type="NCBI Taxonomy" id="2100817"/>
    <lineage>
        <taxon>Bacteria</taxon>
        <taxon>Bacillati</taxon>
        <taxon>Actinomycetota</taxon>
        <taxon>Actinomycetes</taxon>
        <taxon>Kitasatosporales</taxon>
        <taxon>Streptomycetaceae</taxon>
        <taxon>Streptomyces</taxon>
    </lineage>
</organism>
<dbReference type="RefSeq" id="WP_105871002.1">
    <property type="nucleotide sequence ID" value="NZ_PVLV01000442.1"/>
</dbReference>
<dbReference type="InterPro" id="IPR006311">
    <property type="entry name" value="TAT_signal"/>
</dbReference>
<dbReference type="EMBL" id="PVLV01000442">
    <property type="protein sequence ID" value="PRH76719.1"/>
    <property type="molecule type" value="Genomic_DNA"/>
</dbReference>